<dbReference type="Proteomes" id="UP000292095">
    <property type="component" value="Unassembled WGS sequence"/>
</dbReference>
<dbReference type="CDD" id="cd00093">
    <property type="entry name" value="HTH_XRE"/>
    <property type="match status" value="1"/>
</dbReference>
<evidence type="ECO:0000313" key="2">
    <source>
        <dbReference type="EMBL" id="RZE38623.1"/>
    </source>
</evidence>
<dbReference type="SMART" id="SM00530">
    <property type="entry name" value="HTH_XRE"/>
    <property type="match status" value="1"/>
</dbReference>
<feature type="domain" description="HTH cro/C1-type" evidence="1">
    <location>
        <begin position="21"/>
        <end position="77"/>
    </location>
</feature>
<dbReference type="InterPro" id="IPR001387">
    <property type="entry name" value="Cro/C1-type_HTH"/>
</dbReference>
<reference evidence="2 3" key="1">
    <citation type="submission" date="2017-12" db="EMBL/GenBank/DDBJ databases">
        <title>Population genomics insights into the ecological differentiation and adaptive evolution in streptomycetes.</title>
        <authorList>
            <person name="Li Y."/>
            <person name="Huang Y."/>
        </authorList>
    </citation>
    <scope>NUCLEOTIDE SEQUENCE [LARGE SCALE GENOMIC DNA]</scope>
    <source>
        <strain evidence="2 3">FXJ.2339</strain>
    </source>
</reference>
<dbReference type="InterPro" id="IPR043917">
    <property type="entry name" value="DUF5753"/>
</dbReference>
<dbReference type="PROSITE" id="PS50943">
    <property type="entry name" value="HTH_CROC1"/>
    <property type="match status" value="1"/>
</dbReference>
<sequence>MSQEKELDPLGSARQLFGARLRRMRKARGWSLDVLEASVPLSKSQLARVERGSYLPPEKLPALLDDLFGTEDLFAELYVFACREAVQQYGYNLLLDHERRAVGIKEYAGVLIPGLLQTEGYARALFRSTAARDEAWQEEQLAIRMARQTRLRGENPPHHAVILDEAAVRRPVGGPAVMREQLEYLITMVETPWCVIQLLPFSYGEHGMLGGAVHLLTMPDNRTFAYEESSGNGTMMEAPDRVQRHVRHWDRLWAYAVKPQETAAFLRQVIEALPGSTASPTDTAPVFALTPTTPTPRTDVFNVRHATLGGNSES</sequence>
<dbReference type="KEGG" id="salb:XNR_3270"/>
<accession>A0AB37XFA5</accession>
<gene>
    <name evidence="2" type="ORF">C0Q91_17380</name>
</gene>
<dbReference type="GO" id="GO:0003677">
    <property type="term" value="F:DNA binding"/>
    <property type="evidence" value="ECO:0007669"/>
    <property type="project" value="InterPro"/>
</dbReference>
<proteinExistence type="predicted"/>
<evidence type="ECO:0000259" key="1">
    <source>
        <dbReference type="PROSITE" id="PS50943"/>
    </source>
</evidence>
<dbReference type="AlphaFoldDB" id="A0AB37XFA5"/>
<organism evidence="2 3">
    <name type="scientific">Streptomyces albidoflavus</name>
    <dbReference type="NCBI Taxonomy" id="1886"/>
    <lineage>
        <taxon>Bacteria</taxon>
        <taxon>Bacillati</taxon>
        <taxon>Actinomycetota</taxon>
        <taxon>Actinomycetes</taxon>
        <taxon>Kitasatosporales</taxon>
        <taxon>Streptomycetaceae</taxon>
        <taxon>Streptomyces</taxon>
        <taxon>Streptomyces albidoflavus group</taxon>
    </lineage>
</organism>
<dbReference type="InterPro" id="IPR010982">
    <property type="entry name" value="Lambda_DNA-bd_dom_sf"/>
</dbReference>
<comment type="caution">
    <text evidence="2">The sequence shown here is derived from an EMBL/GenBank/DDBJ whole genome shotgun (WGS) entry which is preliminary data.</text>
</comment>
<evidence type="ECO:0000313" key="3">
    <source>
        <dbReference type="Proteomes" id="UP000292095"/>
    </source>
</evidence>
<dbReference type="SUPFAM" id="SSF47413">
    <property type="entry name" value="lambda repressor-like DNA-binding domains"/>
    <property type="match status" value="1"/>
</dbReference>
<dbReference type="EMBL" id="PKLK01000019">
    <property type="protein sequence ID" value="RZE38623.1"/>
    <property type="molecule type" value="Genomic_DNA"/>
</dbReference>
<dbReference type="Pfam" id="PF19054">
    <property type="entry name" value="DUF5753"/>
    <property type="match status" value="1"/>
</dbReference>
<protein>
    <submittedName>
        <fullName evidence="2">Transcriptional regulator</fullName>
    </submittedName>
</protein>
<dbReference type="Gene3D" id="1.10.260.40">
    <property type="entry name" value="lambda repressor-like DNA-binding domains"/>
    <property type="match status" value="1"/>
</dbReference>
<dbReference type="RefSeq" id="WP_003949103.1">
    <property type="nucleotide sequence ID" value="NC_020990.1"/>
</dbReference>
<name>A0AB37XFA5_9ACTN</name>
<dbReference type="Pfam" id="PF13560">
    <property type="entry name" value="HTH_31"/>
    <property type="match status" value="1"/>
</dbReference>